<protein>
    <recommendedName>
        <fullName evidence="7">Cwf19-like C-terminal domain-containing protein</fullName>
    </recommendedName>
</protein>
<feature type="compositionally biased region" description="Basic residues" evidence="2">
    <location>
        <begin position="38"/>
        <end position="49"/>
    </location>
</feature>
<evidence type="ECO:0000259" key="4">
    <source>
        <dbReference type="Pfam" id="PF04677"/>
    </source>
</evidence>
<feature type="region of interest" description="Disordered" evidence="2">
    <location>
        <begin position="100"/>
        <end position="264"/>
    </location>
</feature>
<evidence type="ECO:0000256" key="1">
    <source>
        <dbReference type="ARBA" id="ARBA00006795"/>
    </source>
</evidence>
<feature type="domain" description="Cwf19-like C-terminal" evidence="4">
    <location>
        <begin position="424"/>
        <end position="479"/>
    </location>
</feature>
<comment type="caution">
    <text evidence="5">The sequence shown here is derived from an EMBL/GenBank/DDBJ whole genome shotgun (WGS) entry which is preliminary data.</text>
</comment>
<dbReference type="PANTHER" id="PTHR12072:SF5">
    <property type="entry name" value="CWF19-LIKE PROTEIN 2"/>
    <property type="match status" value="1"/>
</dbReference>
<feature type="compositionally biased region" description="Basic and acidic residues" evidence="2">
    <location>
        <begin position="178"/>
        <end position="192"/>
    </location>
</feature>
<dbReference type="EMBL" id="JAAGAX010000015">
    <property type="protein sequence ID" value="KAF2290348.1"/>
    <property type="molecule type" value="Genomic_DNA"/>
</dbReference>
<organism evidence="5 6">
    <name type="scientific">Hevea brasiliensis</name>
    <name type="common">Para rubber tree</name>
    <name type="synonym">Siphonia brasiliensis</name>
    <dbReference type="NCBI Taxonomy" id="3981"/>
    <lineage>
        <taxon>Eukaryota</taxon>
        <taxon>Viridiplantae</taxon>
        <taxon>Streptophyta</taxon>
        <taxon>Embryophyta</taxon>
        <taxon>Tracheophyta</taxon>
        <taxon>Spermatophyta</taxon>
        <taxon>Magnoliopsida</taxon>
        <taxon>eudicotyledons</taxon>
        <taxon>Gunneridae</taxon>
        <taxon>Pentapetalae</taxon>
        <taxon>rosids</taxon>
        <taxon>fabids</taxon>
        <taxon>Malpighiales</taxon>
        <taxon>Euphorbiaceae</taxon>
        <taxon>Crotonoideae</taxon>
        <taxon>Micrandreae</taxon>
        <taxon>Hevea</taxon>
    </lineage>
</organism>
<keyword evidence="6" id="KW-1185">Reference proteome</keyword>
<feature type="domain" description="Cwf19-like protein C-terminal" evidence="3">
    <location>
        <begin position="483"/>
        <end position="580"/>
    </location>
</feature>
<evidence type="ECO:0000259" key="3">
    <source>
        <dbReference type="Pfam" id="PF04676"/>
    </source>
</evidence>
<feature type="compositionally biased region" description="Polar residues" evidence="2">
    <location>
        <begin position="369"/>
        <end position="389"/>
    </location>
</feature>
<feature type="region of interest" description="Disordered" evidence="2">
    <location>
        <begin position="368"/>
        <end position="421"/>
    </location>
</feature>
<dbReference type="GO" id="GO:0071014">
    <property type="term" value="C:post-mRNA release spliceosomal complex"/>
    <property type="evidence" value="ECO:0007669"/>
    <property type="project" value="TreeGrafter"/>
</dbReference>
<sequence length="584" mass="65628">MLSGIKFIPRDQAEDEDGGASIEKSKNSGSENEDSNRSKKRSRSGKKHYSAMEYSSSASEDEGKGGRKRKEEREEKEVGNDFPEKIEITRKEMGLDWMLRPADKSDGRPAVNVDDQPEKPPVQEMNRVNPRELNPYLKDNGSGYPDDAEEKRAGGHRLPSSSLVGDGGASWRLKALKRAKEQAAREGRKLEETAAPARAHLQAIKTRQRGLVGEHQTDADGQSEKAVEKNAGRDYLKDVSVRHPEMRAPKVHDSLSWGKRKSQNVSAKDAGLINAAVSSLNKFADDGSFMSKLLSQQNNDLPDSVGSHINQDENVDASFEMKRPGEGITAVKEASSANQLAAKALQLRMKGKHEEADKLMQEAEKIMVKQSSGENSSRPQNIRSTNSYDIQDDEYDFEDGPGRKSRRKGVGNDPKSKEKSVLAKRILTQQERCLFCFENPNRPKHLVVSIANFTYLMLPQWQSVVPGHCCILPMQAIDEAEDEWSQHNAKKLIDTSVKGLRGSIPKDFPYFHVEFGLNKGFVHVIDDETQFKSSLGLNVIRGMLRLPEEDMFRRRRHESVESQKQAVANFARDWEPFDWTKQLD</sequence>
<feature type="compositionally biased region" description="Basic and acidic residues" evidence="2">
    <location>
        <begin position="61"/>
        <end position="87"/>
    </location>
</feature>
<dbReference type="InterPro" id="IPR006767">
    <property type="entry name" value="Cwf19-like_C_dom-2"/>
</dbReference>
<dbReference type="AlphaFoldDB" id="A0A6A6KQY8"/>
<evidence type="ECO:0008006" key="7">
    <source>
        <dbReference type="Google" id="ProtNLM"/>
    </source>
</evidence>
<dbReference type="GO" id="GO:0000398">
    <property type="term" value="P:mRNA splicing, via spliceosome"/>
    <property type="evidence" value="ECO:0007669"/>
    <property type="project" value="TreeGrafter"/>
</dbReference>
<evidence type="ECO:0000256" key="2">
    <source>
        <dbReference type="SAM" id="MobiDB-lite"/>
    </source>
</evidence>
<dbReference type="InterPro" id="IPR006768">
    <property type="entry name" value="Cwf19-like_C_dom-1"/>
</dbReference>
<name>A0A6A6KQY8_HEVBR</name>
<comment type="similarity">
    <text evidence="1">Belongs to the CWF19 family.</text>
</comment>
<feature type="region of interest" description="Disordered" evidence="2">
    <location>
        <begin position="1"/>
        <end position="87"/>
    </location>
</feature>
<dbReference type="Proteomes" id="UP000467840">
    <property type="component" value="Chromosome 2"/>
</dbReference>
<proteinExistence type="inferred from homology"/>
<feature type="compositionally biased region" description="Acidic residues" evidence="2">
    <location>
        <begin position="390"/>
        <end position="399"/>
    </location>
</feature>
<feature type="compositionally biased region" description="Basic and acidic residues" evidence="2">
    <location>
        <begin position="215"/>
        <end position="253"/>
    </location>
</feature>
<dbReference type="Pfam" id="PF04677">
    <property type="entry name" value="CwfJ_C_1"/>
    <property type="match status" value="1"/>
</dbReference>
<dbReference type="InterPro" id="IPR040194">
    <property type="entry name" value="Cwf19-like"/>
</dbReference>
<evidence type="ECO:0000313" key="5">
    <source>
        <dbReference type="EMBL" id="KAF2290348.1"/>
    </source>
</evidence>
<evidence type="ECO:0000313" key="6">
    <source>
        <dbReference type="Proteomes" id="UP000467840"/>
    </source>
</evidence>
<reference evidence="5 6" key="1">
    <citation type="journal article" date="2020" name="Mol. Plant">
        <title>The Chromosome-Based Rubber Tree Genome Provides New Insights into Spurge Genome Evolution and Rubber Biosynthesis.</title>
        <authorList>
            <person name="Liu J."/>
            <person name="Shi C."/>
            <person name="Shi C.C."/>
            <person name="Li W."/>
            <person name="Zhang Q.J."/>
            <person name="Zhang Y."/>
            <person name="Li K."/>
            <person name="Lu H.F."/>
            <person name="Shi C."/>
            <person name="Zhu S.T."/>
            <person name="Xiao Z.Y."/>
            <person name="Nan H."/>
            <person name="Yue Y."/>
            <person name="Zhu X.G."/>
            <person name="Wu Y."/>
            <person name="Hong X.N."/>
            <person name="Fan G.Y."/>
            <person name="Tong Y."/>
            <person name="Zhang D."/>
            <person name="Mao C.L."/>
            <person name="Liu Y.L."/>
            <person name="Hao S.J."/>
            <person name="Liu W.Q."/>
            <person name="Lv M.Q."/>
            <person name="Zhang H.B."/>
            <person name="Liu Y."/>
            <person name="Hu-Tang G.R."/>
            <person name="Wang J.P."/>
            <person name="Wang J.H."/>
            <person name="Sun Y.H."/>
            <person name="Ni S.B."/>
            <person name="Chen W.B."/>
            <person name="Zhang X.C."/>
            <person name="Jiao Y.N."/>
            <person name="Eichler E.E."/>
            <person name="Li G.H."/>
            <person name="Liu X."/>
            <person name="Gao L.Z."/>
        </authorList>
    </citation>
    <scope>NUCLEOTIDE SEQUENCE [LARGE SCALE GENOMIC DNA]</scope>
    <source>
        <strain evidence="6">cv. GT1</strain>
        <tissue evidence="5">Leaf</tissue>
    </source>
</reference>
<dbReference type="Pfam" id="PF04676">
    <property type="entry name" value="CwfJ_C_2"/>
    <property type="match status" value="1"/>
</dbReference>
<dbReference type="PANTHER" id="PTHR12072">
    <property type="entry name" value="CWF19, CELL CYCLE CONTROL PROTEIN"/>
    <property type="match status" value="1"/>
</dbReference>
<accession>A0A6A6KQY8</accession>
<gene>
    <name evidence="5" type="ORF">GH714_011799</name>
</gene>